<dbReference type="SUPFAM" id="SSF53474">
    <property type="entry name" value="alpha/beta-Hydrolases"/>
    <property type="match status" value="1"/>
</dbReference>
<dbReference type="InterPro" id="IPR000073">
    <property type="entry name" value="AB_hydrolase_1"/>
</dbReference>
<evidence type="ECO:0000313" key="3">
    <source>
        <dbReference type="EMBL" id="MBB4763125.1"/>
    </source>
</evidence>
<keyword evidence="1" id="KW-0472">Membrane</keyword>
<dbReference type="Gene3D" id="3.40.50.1820">
    <property type="entry name" value="alpha/beta hydrolase"/>
    <property type="match status" value="1"/>
</dbReference>
<feature type="transmembrane region" description="Helical" evidence="1">
    <location>
        <begin position="133"/>
        <end position="153"/>
    </location>
</feature>
<dbReference type="AlphaFoldDB" id="A0A7W7HYM4"/>
<feature type="domain" description="AB hydrolase-1" evidence="2">
    <location>
        <begin position="189"/>
        <end position="457"/>
    </location>
</feature>
<gene>
    <name evidence="3" type="ORF">BJ971_003681</name>
</gene>
<organism evidence="3 4">
    <name type="scientific">Actinoplanes digitatis</name>
    <dbReference type="NCBI Taxonomy" id="1868"/>
    <lineage>
        <taxon>Bacteria</taxon>
        <taxon>Bacillati</taxon>
        <taxon>Actinomycetota</taxon>
        <taxon>Actinomycetes</taxon>
        <taxon>Micromonosporales</taxon>
        <taxon>Micromonosporaceae</taxon>
        <taxon>Actinoplanes</taxon>
    </lineage>
</organism>
<keyword evidence="4" id="KW-1185">Reference proteome</keyword>
<feature type="transmembrane region" description="Helical" evidence="1">
    <location>
        <begin position="85"/>
        <end position="112"/>
    </location>
</feature>
<evidence type="ECO:0000313" key="4">
    <source>
        <dbReference type="Proteomes" id="UP000578112"/>
    </source>
</evidence>
<dbReference type="EMBL" id="JACHNH010000001">
    <property type="protein sequence ID" value="MBB4763125.1"/>
    <property type="molecule type" value="Genomic_DNA"/>
</dbReference>
<dbReference type="GO" id="GO:0003824">
    <property type="term" value="F:catalytic activity"/>
    <property type="evidence" value="ECO:0007669"/>
    <property type="project" value="UniProtKB-ARBA"/>
</dbReference>
<dbReference type="RefSeq" id="WP_184994466.1">
    <property type="nucleotide sequence ID" value="NZ_BOMK01000059.1"/>
</dbReference>
<dbReference type="InterPro" id="IPR029058">
    <property type="entry name" value="AB_hydrolase_fold"/>
</dbReference>
<accession>A0A7W7HYM4</accession>
<dbReference type="Pfam" id="PF00561">
    <property type="entry name" value="Abhydrolase_1"/>
    <property type="match status" value="1"/>
</dbReference>
<comment type="caution">
    <text evidence="3">The sequence shown here is derived from an EMBL/GenBank/DDBJ whole genome shotgun (WGS) entry which is preliminary data.</text>
</comment>
<keyword evidence="1" id="KW-1133">Transmembrane helix</keyword>
<evidence type="ECO:0000256" key="1">
    <source>
        <dbReference type="SAM" id="Phobius"/>
    </source>
</evidence>
<protein>
    <submittedName>
        <fullName evidence="3">Pimeloyl-ACP methyl ester carboxylesterase</fullName>
    </submittedName>
</protein>
<name>A0A7W7HYM4_9ACTN</name>
<feature type="transmembrane region" description="Helical" evidence="1">
    <location>
        <begin position="55"/>
        <end position="73"/>
    </location>
</feature>
<evidence type="ECO:0000259" key="2">
    <source>
        <dbReference type="Pfam" id="PF00561"/>
    </source>
</evidence>
<keyword evidence="1" id="KW-0812">Transmembrane</keyword>
<proteinExistence type="predicted"/>
<feature type="transmembrane region" description="Helical" evidence="1">
    <location>
        <begin position="28"/>
        <end position="48"/>
    </location>
</feature>
<dbReference type="Proteomes" id="UP000578112">
    <property type="component" value="Unassembled WGS sequence"/>
</dbReference>
<reference evidence="3 4" key="1">
    <citation type="submission" date="2020-08" db="EMBL/GenBank/DDBJ databases">
        <title>Sequencing the genomes of 1000 actinobacteria strains.</title>
        <authorList>
            <person name="Klenk H.-P."/>
        </authorList>
    </citation>
    <scope>NUCLEOTIDE SEQUENCE [LARGE SCALE GENOMIC DNA]</scope>
    <source>
        <strain evidence="3 4">DSM 43149</strain>
    </source>
</reference>
<sequence length="473" mass="50596">MLRRMWWAPAALWGIAAGAWMPRGPLTGAEALWSVALSAAVGGLAGWASRSRWSMLVAPAVFLVALELLRLRVDGPSADAPHASVFGFIVLVAGRGVQALLTALPMALGAAYGAGLARRGTPGGRISRYVRRALTAVVAAAVVAATVAVAVPARTAPIPGAHSVAELTHVEVGGHRLGLMIRGADVSAPVLLFVPGAPGGSEFGGVRRHLAALERRFVVVTLDRRGGGSSYPALDPTATVTPGGEVDDIIGVSEHLRRRFGQEKIYLLGHSGGSILGVLAAVRRPELYRAYIGTGQGVDVRASDGIGYADVLAWAGVTGRDDLARRLTALGPPPYPDVYSYEPLMLYQNQAYDYDRSGLDEGDAFENLDVEEFTLLEKAHTINALVDTWNALYPRMQDVDLRRDAPRLRVPVYFVQGGHEMRGLAVLFEQWYALLQAPAKSLTVVADAGHRVMFERPDRFAAVMDDVLTQTSR</sequence>